<dbReference type="InterPro" id="IPR036182">
    <property type="entry name" value="PCuAC_sf"/>
</dbReference>
<feature type="signal peptide" evidence="2">
    <location>
        <begin position="1"/>
        <end position="25"/>
    </location>
</feature>
<dbReference type="OrthoDB" id="3787120at2"/>
<proteinExistence type="predicted"/>
<comment type="caution">
    <text evidence="3">The sequence shown here is derived from an EMBL/GenBank/DDBJ whole genome shotgun (WGS) entry which is preliminary data.</text>
</comment>
<evidence type="ECO:0000256" key="2">
    <source>
        <dbReference type="SAM" id="SignalP"/>
    </source>
</evidence>
<evidence type="ECO:0008006" key="5">
    <source>
        <dbReference type="Google" id="ProtNLM"/>
    </source>
</evidence>
<reference evidence="3 4" key="1">
    <citation type="submission" date="2018-09" db="EMBL/GenBank/DDBJ databases">
        <title>Genome sequencing of Nocardioides immobilis CCTCC AB 2017083 for comparison to Nocardioides silvaticus.</title>
        <authorList>
            <person name="Li C."/>
            <person name="Wang G."/>
        </authorList>
    </citation>
    <scope>NUCLEOTIDE SEQUENCE [LARGE SCALE GENOMIC DNA]</scope>
    <source>
        <strain evidence="3 4">CCTCC AB 2017083</strain>
    </source>
</reference>
<name>A0A417XTF0_9ACTN</name>
<evidence type="ECO:0000313" key="3">
    <source>
        <dbReference type="EMBL" id="RHW23575.1"/>
    </source>
</evidence>
<dbReference type="Proteomes" id="UP000283644">
    <property type="component" value="Unassembled WGS sequence"/>
</dbReference>
<dbReference type="EMBL" id="QXGH01000044">
    <property type="protein sequence ID" value="RHW23575.1"/>
    <property type="molecule type" value="Genomic_DNA"/>
</dbReference>
<dbReference type="PROSITE" id="PS51257">
    <property type="entry name" value="PROKAR_LIPOPROTEIN"/>
    <property type="match status" value="1"/>
</dbReference>
<dbReference type="RefSeq" id="WP_118928783.1">
    <property type="nucleotide sequence ID" value="NZ_QXGH01000044.1"/>
</dbReference>
<dbReference type="AlphaFoldDB" id="A0A417XTF0"/>
<keyword evidence="2" id="KW-0732">Signal</keyword>
<feature type="compositionally biased region" description="Basic and acidic residues" evidence="1">
    <location>
        <begin position="174"/>
        <end position="189"/>
    </location>
</feature>
<feature type="chain" id="PRO_5039422172" description="Copper chaperone PCu(A)C" evidence="2">
    <location>
        <begin position="26"/>
        <end position="209"/>
    </location>
</feature>
<dbReference type="SUPFAM" id="SSF110087">
    <property type="entry name" value="DR1885-like metal-binding protein"/>
    <property type="match status" value="1"/>
</dbReference>
<feature type="compositionally biased region" description="Basic and acidic residues" evidence="1">
    <location>
        <begin position="198"/>
        <end position="209"/>
    </location>
</feature>
<evidence type="ECO:0000256" key="1">
    <source>
        <dbReference type="SAM" id="MobiDB-lite"/>
    </source>
</evidence>
<keyword evidence="4" id="KW-1185">Reference proteome</keyword>
<organism evidence="3 4">
    <name type="scientific">Nocardioides immobilis</name>
    <dbReference type="NCBI Taxonomy" id="2049295"/>
    <lineage>
        <taxon>Bacteria</taxon>
        <taxon>Bacillati</taxon>
        <taxon>Actinomycetota</taxon>
        <taxon>Actinomycetes</taxon>
        <taxon>Propionibacteriales</taxon>
        <taxon>Nocardioidaceae</taxon>
        <taxon>Nocardioides</taxon>
    </lineage>
</organism>
<accession>A0A417XTF0</accession>
<sequence>MLQRRPTATLVAVLLPLGAALTSCGFDYPTDRVNTIAAGVNNREADVDVLGARVLASADGHGRLIGTLVYNDNDNDADAPATLTGIEGEGDTVQVDGKLPRIEVAPNKGINLASDSVEPILLTGDFTAGDFVSLTYAFSTTEVVTLEVPVVKACGQYADIEVPGGEAAAEEGEESHAAEETDAEAHDEGTDATYLCDHATEAPEEEGGH</sequence>
<feature type="region of interest" description="Disordered" evidence="1">
    <location>
        <begin position="165"/>
        <end position="209"/>
    </location>
</feature>
<protein>
    <recommendedName>
        <fullName evidence="5">Copper chaperone PCu(A)C</fullName>
    </recommendedName>
</protein>
<gene>
    <name evidence="3" type="ORF">D0Z08_29100</name>
</gene>
<evidence type="ECO:0000313" key="4">
    <source>
        <dbReference type="Proteomes" id="UP000283644"/>
    </source>
</evidence>